<dbReference type="InterPro" id="IPR003855">
    <property type="entry name" value="K+_transporter"/>
</dbReference>
<proteinExistence type="inferred from homology"/>
<feature type="transmembrane region" description="Helical" evidence="10">
    <location>
        <begin position="363"/>
        <end position="394"/>
    </location>
</feature>
<keyword evidence="14" id="KW-1185">Reference proteome</keyword>
<dbReference type="InterPro" id="IPR053952">
    <property type="entry name" value="K_trans_C"/>
</dbReference>
<dbReference type="Pfam" id="PF02705">
    <property type="entry name" value="K_trans"/>
    <property type="match status" value="1"/>
</dbReference>
<accession>A0AAV2FWT2</accession>
<evidence type="ECO:0000256" key="3">
    <source>
        <dbReference type="ARBA" id="ARBA00022448"/>
    </source>
</evidence>
<evidence type="ECO:0000256" key="6">
    <source>
        <dbReference type="ARBA" id="ARBA00022958"/>
    </source>
</evidence>
<protein>
    <recommendedName>
        <fullName evidence="10">Potassium transporter</fullName>
    </recommendedName>
</protein>
<evidence type="ECO:0000259" key="11">
    <source>
        <dbReference type="Pfam" id="PF02705"/>
    </source>
</evidence>
<evidence type="ECO:0000313" key="14">
    <source>
        <dbReference type="Proteomes" id="UP001497516"/>
    </source>
</evidence>
<dbReference type="Proteomes" id="UP001497516">
    <property type="component" value="Chromosome 7"/>
</dbReference>
<gene>
    <name evidence="13" type="ORF">LTRI10_LOCUS42445</name>
</gene>
<feature type="transmembrane region" description="Helical" evidence="10">
    <location>
        <begin position="474"/>
        <end position="495"/>
    </location>
</feature>
<name>A0AAV2FWT2_9ROSI</name>
<comment type="caution">
    <text evidence="10">Lacks conserved residue(s) required for the propagation of feature annotation.</text>
</comment>
<feature type="transmembrane region" description="Helical" evidence="10">
    <location>
        <begin position="215"/>
        <end position="234"/>
    </location>
</feature>
<evidence type="ECO:0000256" key="9">
    <source>
        <dbReference type="ARBA" id="ARBA00023136"/>
    </source>
</evidence>
<evidence type="ECO:0000256" key="7">
    <source>
        <dbReference type="ARBA" id="ARBA00022989"/>
    </source>
</evidence>
<dbReference type="GO" id="GO:0005886">
    <property type="term" value="C:plasma membrane"/>
    <property type="evidence" value="ECO:0007669"/>
    <property type="project" value="UniProtKB-SubCell"/>
</dbReference>
<sequence>MTAKGEKNEANENGRLWALDQQFDQPMDIEAECVRSQIDEQVHHRKPSSLVLLAFQSLGIVYGDLGTSPLYVFYNIFPDGIKDPEDVVGALSFIIYSLALIPLVKYLFIVSRATDNGQGGTFALYSLLCRHAKIRTISNQDHTDERLRTYSTSTVHEKSFAAKTKRWLESHSYTKNGLLVLVIVGSSMLIGDGVIIPCISVVSALNGIKLSHPQMSQEVAMGVAVVIFIALFWLQRFGTEKISWLFAPIILIWFISIGGIGIFNILKYGSRALKAFSPVYMYRAFNGNHKDAWLSLGGVMLSIAGSEALFADISNFSVAAIQIAFFLVVLPCLILSYSGQAAYLMEHSDRVNDAFYSSIPDNLYWAMMVVATAAAIVACQTTISATFSLVKQALALDCFPRVKIVHTSKKSSTEIYIPEVNWILMVLCIAVTVGFKNQIHIGNASGTAVVVVTLVTTFLVTLIMILVWRCHWVFVLIFAAFFFLIEGTYFSSIILKFNEGGWVPLAIAACCFITMYGWHYGRQKCYEFEMHGKVSMAWLVGLGPSLGLVRVPGIGLVYTKLVSGVPHIFSHFITNLPAIHSIVIFICIKYLPVCTVPQEERFLVRRIGPKDFHMFRCVARYGYKDLHKKDDDFESRLFESIYRHVRLDSLMDMDCYSDIDDEFSLDENDAGDEDVVGPVSVGTVPASPGRSRNLEAEQELELLRSCRDAGVVHILGNTLVAAREDSHWCKRIAIDYVYALLRKLSRENSVLFNIPRESSLNVGQEQDLQFSRMQQLKSGYLSYLSL</sequence>
<dbReference type="GO" id="GO:0015079">
    <property type="term" value="F:potassium ion transmembrane transporter activity"/>
    <property type="evidence" value="ECO:0007669"/>
    <property type="project" value="UniProtKB-UniRule"/>
</dbReference>
<dbReference type="PANTHER" id="PTHR30540:SF95">
    <property type="entry name" value="POTASSIUM TRANSPORTER 10"/>
    <property type="match status" value="1"/>
</dbReference>
<organism evidence="13 14">
    <name type="scientific">Linum trigynum</name>
    <dbReference type="NCBI Taxonomy" id="586398"/>
    <lineage>
        <taxon>Eukaryota</taxon>
        <taxon>Viridiplantae</taxon>
        <taxon>Streptophyta</taxon>
        <taxon>Embryophyta</taxon>
        <taxon>Tracheophyta</taxon>
        <taxon>Spermatophyta</taxon>
        <taxon>Magnoliopsida</taxon>
        <taxon>eudicotyledons</taxon>
        <taxon>Gunneridae</taxon>
        <taxon>Pentapetalae</taxon>
        <taxon>rosids</taxon>
        <taxon>fabids</taxon>
        <taxon>Malpighiales</taxon>
        <taxon>Linaceae</taxon>
        <taxon>Linum</taxon>
    </lineage>
</organism>
<dbReference type="AlphaFoldDB" id="A0AAV2FWT2"/>
<feature type="transmembrane region" description="Helical" evidence="10">
    <location>
        <begin position="447"/>
        <end position="467"/>
    </location>
</feature>
<feature type="domain" description="K+ potassium transporter integral membrane" evidence="11">
    <location>
        <begin position="53"/>
        <end position="538"/>
    </location>
</feature>
<feature type="transmembrane region" description="Helical" evidence="10">
    <location>
        <begin position="88"/>
        <end position="108"/>
    </location>
</feature>
<evidence type="ECO:0000256" key="5">
    <source>
        <dbReference type="ARBA" id="ARBA00022692"/>
    </source>
</evidence>
<keyword evidence="9 10" id="KW-0472">Membrane</keyword>
<feature type="transmembrane region" description="Helical" evidence="10">
    <location>
        <begin position="178"/>
        <end position="203"/>
    </location>
</feature>
<feature type="transmembrane region" description="Helical" evidence="10">
    <location>
        <begin position="578"/>
        <end position="596"/>
    </location>
</feature>
<evidence type="ECO:0000256" key="2">
    <source>
        <dbReference type="ARBA" id="ARBA00008440"/>
    </source>
</evidence>
<keyword evidence="6 10" id="KW-0630">Potassium</keyword>
<feature type="transmembrane region" description="Helical" evidence="10">
    <location>
        <begin position="538"/>
        <end position="558"/>
    </location>
</feature>
<feature type="transmembrane region" description="Helical" evidence="10">
    <location>
        <begin position="323"/>
        <end position="343"/>
    </location>
</feature>
<evidence type="ECO:0000256" key="8">
    <source>
        <dbReference type="ARBA" id="ARBA00023065"/>
    </source>
</evidence>
<evidence type="ECO:0000256" key="10">
    <source>
        <dbReference type="RuleBase" id="RU321113"/>
    </source>
</evidence>
<comment type="similarity">
    <text evidence="2 10">Belongs to the HAK/KUP transporter (TC 2.A.72.3) family.</text>
</comment>
<evidence type="ECO:0000256" key="1">
    <source>
        <dbReference type="ARBA" id="ARBA00004651"/>
    </source>
</evidence>
<keyword evidence="3" id="KW-0813">Transport</keyword>
<reference evidence="13 14" key="1">
    <citation type="submission" date="2024-04" db="EMBL/GenBank/DDBJ databases">
        <authorList>
            <person name="Fracassetti M."/>
        </authorList>
    </citation>
    <scope>NUCLEOTIDE SEQUENCE [LARGE SCALE GENOMIC DNA]</scope>
</reference>
<evidence type="ECO:0000313" key="13">
    <source>
        <dbReference type="EMBL" id="CAL1402447.1"/>
    </source>
</evidence>
<comment type="function">
    <text evidence="10">Potassium transporter.</text>
</comment>
<dbReference type="InterPro" id="IPR053951">
    <property type="entry name" value="K_trans_N"/>
</dbReference>
<feature type="transmembrane region" description="Helical" evidence="10">
    <location>
        <begin position="50"/>
        <end position="76"/>
    </location>
</feature>
<feature type="transmembrane region" description="Helical" evidence="10">
    <location>
        <begin position="415"/>
        <end position="435"/>
    </location>
</feature>
<dbReference type="Pfam" id="PF22776">
    <property type="entry name" value="K_trans_C"/>
    <property type="match status" value="1"/>
</dbReference>
<evidence type="ECO:0000259" key="12">
    <source>
        <dbReference type="Pfam" id="PF22776"/>
    </source>
</evidence>
<keyword evidence="7 10" id="KW-1133">Transmembrane helix</keyword>
<dbReference type="NCBIfam" id="TIGR00794">
    <property type="entry name" value="kup"/>
    <property type="match status" value="1"/>
</dbReference>
<keyword evidence="8 10" id="KW-0406">Ion transport</keyword>
<feature type="transmembrane region" description="Helical" evidence="10">
    <location>
        <begin position="292"/>
        <end position="311"/>
    </location>
</feature>
<comment type="subcellular location">
    <subcellularLocation>
        <location evidence="1">Cell membrane</location>
        <topology evidence="1">Multi-pass membrane protein</topology>
    </subcellularLocation>
    <subcellularLocation>
        <location evidence="10">Membrane</location>
        <topology evidence="10">Multi-pass membrane protein</topology>
    </subcellularLocation>
</comment>
<keyword evidence="4 10" id="KW-0633">Potassium transport</keyword>
<feature type="transmembrane region" description="Helical" evidence="10">
    <location>
        <begin position="501"/>
        <end position="518"/>
    </location>
</feature>
<evidence type="ECO:0000256" key="4">
    <source>
        <dbReference type="ARBA" id="ARBA00022538"/>
    </source>
</evidence>
<dbReference type="EMBL" id="OZ034820">
    <property type="protein sequence ID" value="CAL1402447.1"/>
    <property type="molecule type" value="Genomic_DNA"/>
</dbReference>
<keyword evidence="5 10" id="KW-0812">Transmembrane</keyword>
<feature type="transmembrane region" description="Helical" evidence="10">
    <location>
        <begin position="246"/>
        <end position="266"/>
    </location>
</feature>
<feature type="domain" description="K+ potassium transporter C-terminal" evidence="12">
    <location>
        <begin position="552"/>
        <end position="764"/>
    </location>
</feature>
<dbReference type="PANTHER" id="PTHR30540">
    <property type="entry name" value="OSMOTIC STRESS POTASSIUM TRANSPORTER"/>
    <property type="match status" value="1"/>
</dbReference>